<dbReference type="InterPro" id="IPR033762">
    <property type="entry name" value="MCM_OB"/>
</dbReference>
<feature type="region of interest" description="Disordered" evidence="14">
    <location>
        <begin position="921"/>
        <end position="953"/>
    </location>
</feature>
<feature type="domain" description="MCM C-terminal AAA(+) ATPase" evidence="16">
    <location>
        <begin position="709"/>
        <end position="914"/>
    </location>
</feature>
<dbReference type="PROSITE" id="PS50051">
    <property type="entry name" value="MCM_2"/>
    <property type="match status" value="1"/>
</dbReference>
<dbReference type="EC" id="3.6.4.12" evidence="3"/>
<dbReference type="AlphaFoldDB" id="A0A8J5IQL3"/>
<dbReference type="GO" id="GO:0042555">
    <property type="term" value="C:MCM complex"/>
    <property type="evidence" value="ECO:0007669"/>
    <property type="project" value="InterPro"/>
</dbReference>
<comment type="similarity">
    <text evidence="2">Belongs to the MCM family.</text>
</comment>
<dbReference type="EMBL" id="JAENGY010000175">
    <property type="protein sequence ID" value="KAG6970673.1"/>
    <property type="molecule type" value="Genomic_DNA"/>
</dbReference>
<dbReference type="GO" id="GO:0000727">
    <property type="term" value="P:double-strand break repair via break-induced replication"/>
    <property type="evidence" value="ECO:0007669"/>
    <property type="project" value="TreeGrafter"/>
</dbReference>
<feature type="compositionally biased region" description="Acidic residues" evidence="14">
    <location>
        <begin position="205"/>
        <end position="215"/>
    </location>
</feature>
<feature type="compositionally biased region" description="Low complexity" evidence="14">
    <location>
        <begin position="229"/>
        <end position="244"/>
    </location>
</feature>
<keyword evidence="9" id="KW-0862">Zinc</keyword>
<dbReference type="Pfam" id="PF23669">
    <property type="entry name" value="WHD_MCM2"/>
    <property type="match status" value="1"/>
</dbReference>
<evidence type="ECO:0000256" key="9">
    <source>
        <dbReference type="ARBA" id="ARBA00022833"/>
    </source>
</evidence>
<comment type="subcellular location">
    <subcellularLocation>
        <location evidence="1">Nucleus</location>
    </subcellularLocation>
</comment>
<dbReference type="Pfam" id="PF12619">
    <property type="entry name" value="MCM2_N"/>
    <property type="match status" value="1"/>
</dbReference>
<protein>
    <recommendedName>
        <fullName evidence="3">DNA helicase</fullName>
        <ecNumber evidence="3">3.6.4.12</ecNumber>
    </recommendedName>
</protein>
<proteinExistence type="inferred from homology"/>
<dbReference type="PANTHER" id="PTHR11630:SF44">
    <property type="entry name" value="DNA REPLICATION LICENSING FACTOR MCM2"/>
    <property type="match status" value="1"/>
</dbReference>
<dbReference type="Pfam" id="PF00493">
    <property type="entry name" value="MCM"/>
    <property type="match status" value="1"/>
</dbReference>
<keyword evidence="8" id="KW-0378">Hydrolase</keyword>
<dbReference type="InterPro" id="IPR027925">
    <property type="entry name" value="MCM_N"/>
</dbReference>
<dbReference type="InterPro" id="IPR059098">
    <property type="entry name" value="WHD_MCM2"/>
</dbReference>
<evidence type="ECO:0000256" key="10">
    <source>
        <dbReference type="ARBA" id="ARBA00022840"/>
    </source>
</evidence>
<dbReference type="GO" id="GO:0017116">
    <property type="term" value="F:single-stranded DNA helicase activity"/>
    <property type="evidence" value="ECO:0007669"/>
    <property type="project" value="TreeGrafter"/>
</dbReference>
<name>A0A8J5IQL3_9STRA</name>
<evidence type="ECO:0000256" key="14">
    <source>
        <dbReference type="SAM" id="MobiDB-lite"/>
    </source>
</evidence>
<evidence type="ECO:0000256" key="11">
    <source>
        <dbReference type="ARBA" id="ARBA00023125"/>
    </source>
</evidence>
<evidence type="ECO:0000256" key="6">
    <source>
        <dbReference type="ARBA" id="ARBA00022741"/>
    </source>
</evidence>
<dbReference type="InterPro" id="IPR008045">
    <property type="entry name" value="MCM2"/>
</dbReference>
<gene>
    <name evidence="17" type="ORF">JG688_00004757</name>
</gene>
<dbReference type="GO" id="GO:0005524">
    <property type="term" value="F:ATP binding"/>
    <property type="evidence" value="ECO:0007669"/>
    <property type="project" value="UniProtKB-KW"/>
</dbReference>
<dbReference type="InterPro" id="IPR041562">
    <property type="entry name" value="MCM_lid"/>
</dbReference>
<evidence type="ECO:0000256" key="4">
    <source>
        <dbReference type="ARBA" id="ARBA00022705"/>
    </source>
</evidence>
<evidence type="ECO:0000259" key="16">
    <source>
        <dbReference type="PROSITE" id="PS50051"/>
    </source>
</evidence>
<evidence type="ECO:0000256" key="7">
    <source>
        <dbReference type="ARBA" id="ARBA00022771"/>
    </source>
</evidence>
<feature type="compositionally biased region" description="Polar residues" evidence="14">
    <location>
        <begin position="943"/>
        <end position="953"/>
    </location>
</feature>
<keyword evidence="12" id="KW-0539">Nucleus</keyword>
<feature type="region of interest" description="Disordered" evidence="14">
    <location>
        <begin position="373"/>
        <end position="402"/>
    </location>
</feature>
<keyword evidence="6" id="KW-0547">Nucleotide-binding</keyword>
<keyword evidence="13" id="KW-0131">Cell cycle</keyword>
<dbReference type="SMART" id="SM00350">
    <property type="entry name" value="MCM"/>
    <property type="match status" value="1"/>
</dbReference>
<feature type="transmembrane region" description="Helical" evidence="15">
    <location>
        <begin position="12"/>
        <end position="29"/>
    </location>
</feature>
<dbReference type="InterPro" id="IPR001208">
    <property type="entry name" value="MCM_dom"/>
</dbReference>
<dbReference type="GO" id="GO:0016787">
    <property type="term" value="F:hydrolase activity"/>
    <property type="evidence" value="ECO:0007669"/>
    <property type="project" value="UniProtKB-KW"/>
</dbReference>
<accession>A0A8J5IQL3</accession>
<dbReference type="Pfam" id="PF14551">
    <property type="entry name" value="MCM_N"/>
    <property type="match status" value="1"/>
</dbReference>
<dbReference type="InterPro" id="IPR031327">
    <property type="entry name" value="MCM"/>
</dbReference>
<reference evidence="17" key="1">
    <citation type="submission" date="2021-01" db="EMBL/GenBank/DDBJ databases">
        <title>Phytophthora aleatoria, a newly-described species from Pinus radiata is distinct from Phytophthora cactorum isolates based on comparative genomics.</title>
        <authorList>
            <person name="Mcdougal R."/>
            <person name="Panda P."/>
            <person name="Williams N."/>
            <person name="Studholme D.J."/>
        </authorList>
    </citation>
    <scope>NUCLEOTIDE SEQUENCE</scope>
    <source>
        <strain evidence="17">NZFS 4037</strain>
    </source>
</reference>
<keyword evidence="15" id="KW-1133">Transmembrane helix</keyword>
<dbReference type="PANTHER" id="PTHR11630">
    <property type="entry name" value="DNA REPLICATION LICENSING FACTOR MCM FAMILY MEMBER"/>
    <property type="match status" value="1"/>
</dbReference>
<feature type="region of interest" description="Disordered" evidence="14">
    <location>
        <begin position="201"/>
        <end position="256"/>
    </location>
</feature>
<keyword evidence="7" id="KW-0863">Zinc-finger</keyword>
<dbReference type="FunFam" id="3.40.50.300:FF:000138">
    <property type="entry name" value="DNA helicase"/>
    <property type="match status" value="1"/>
</dbReference>
<dbReference type="GO" id="GO:1902975">
    <property type="term" value="P:mitotic DNA replication initiation"/>
    <property type="evidence" value="ECO:0007669"/>
    <property type="project" value="TreeGrafter"/>
</dbReference>
<keyword evidence="15" id="KW-0472">Membrane</keyword>
<keyword evidence="5" id="KW-0479">Metal-binding</keyword>
<dbReference type="Pfam" id="PF17207">
    <property type="entry name" value="MCM_OB"/>
    <property type="match status" value="1"/>
</dbReference>
<feature type="transmembrane region" description="Helical" evidence="15">
    <location>
        <begin position="109"/>
        <end position="133"/>
    </location>
</feature>
<dbReference type="PROSITE" id="PS00847">
    <property type="entry name" value="MCM_1"/>
    <property type="match status" value="1"/>
</dbReference>
<dbReference type="InterPro" id="IPR018525">
    <property type="entry name" value="MCM_CS"/>
</dbReference>
<evidence type="ECO:0000256" key="5">
    <source>
        <dbReference type="ARBA" id="ARBA00022723"/>
    </source>
</evidence>
<comment type="caution">
    <text evidence="17">The sequence shown here is derived from an EMBL/GenBank/DDBJ whole genome shotgun (WGS) entry which is preliminary data.</text>
</comment>
<evidence type="ECO:0000256" key="8">
    <source>
        <dbReference type="ARBA" id="ARBA00022801"/>
    </source>
</evidence>
<evidence type="ECO:0000313" key="18">
    <source>
        <dbReference type="Proteomes" id="UP000709295"/>
    </source>
</evidence>
<feature type="transmembrane region" description="Helical" evidence="15">
    <location>
        <begin position="80"/>
        <end position="97"/>
    </location>
</feature>
<keyword evidence="15" id="KW-0812">Transmembrane</keyword>
<feature type="transmembrane region" description="Helical" evidence="15">
    <location>
        <begin position="41"/>
        <end position="60"/>
    </location>
</feature>
<evidence type="ECO:0000256" key="13">
    <source>
        <dbReference type="ARBA" id="ARBA00023306"/>
    </source>
</evidence>
<evidence type="ECO:0000256" key="12">
    <source>
        <dbReference type="ARBA" id="ARBA00023242"/>
    </source>
</evidence>
<evidence type="ECO:0000256" key="2">
    <source>
        <dbReference type="ARBA" id="ARBA00008010"/>
    </source>
</evidence>
<dbReference type="GO" id="GO:0008270">
    <property type="term" value="F:zinc ion binding"/>
    <property type="evidence" value="ECO:0007669"/>
    <property type="project" value="UniProtKB-KW"/>
</dbReference>
<evidence type="ECO:0000256" key="1">
    <source>
        <dbReference type="ARBA" id="ARBA00004123"/>
    </source>
</evidence>
<evidence type="ECO:0000256" key="3">
    <source>
        <dbReference type="ARBA" id="ARBA00012551"/>
    </source>
</evidence>
<keyword evidence="10" id="KW-0067">ATP-binding</keyword>
<sequence>MALLSLNGFFRFASAVVGFMLFIVACAGFNTLKLSVSSVDIQAQFGCLCFLGVCFGLLLTFGESKWELFFFFFGFMRYRLGRACIFAVSGIMTAILGKTRNQQCDCNDNVIIIIEGVALVAMAILQTLAIFIFGNNSAPRCNTETVRLPAAIQLAVTAPPQVKEAAPFHAIVQPISKDLSSTSVTPAASASGAFNAAPALANGLEDSENDSDDDDSRDRKRRRLRRGDAPSSTPADAPASPTLSQIANGDDADDVDDFVVGDMEREEAQGDDDYGEQAEELDEEIVDELDIQERERQYFSEDELDDDVDGEDLGENAEMDYRHMETLDRYDTAMLDTRQYEDMDLDTRRAVEDELNRRDAREGRIAQVFQEDQEMEHDDTHRRRFRQRQEGQDGYDEVGGTANPEEELVNLEQFDVPLREWIATERPRNEIKRRFRNFLNTFSDGKGRLVYHEKIVQLAQRNEQSLEIEIGDVIHSMSMVAAWLVEAPKDMLAILDEVAQEVVLALFPYYSTIHQQIYVRILDLPGTERLRDLRTAHLNFLIKVSGVVTRRTSVFPQLQLVKVNCPGCGAVLGPFTQQSQQEVKLNACPECQFRGHFPVNSEQTVYRNFQKITLQESPGSVPPGRVPRSKDVVLVGDLIDKARPGDEIAVTGIYTNTPDPTLNLRDGFPVFRTVIEANHVERRADVLGSQLLTAEDKKQILRLAKQPDIAQRIINSIAPSIYGHQQVKTALALALFGGKPKFIKNSRVRGDLNVLLVGDPGTAKSQFLKFAKQTAPRAVYSTGKGASAVGLTAGVSRDPFTKEWVLQGGALVLADKGVCLIDEFDKMNEQDRTSIHEAMEQQSISVSKAGIVTSLQARCSVIAAANPIGGRYNAARTFAENVELTDPILQRFDLLCVLQDKVDPVDDERLADFVVSSHMRSNSKRKQSQEAEDGADDEEELSAMTQSMQVGDSDASMTLDQELLRKYILYARTYVNPVLASGLDTGKVEAFYAQLRRASQHTGAVPVAVRHLESLFRMAEAHARMHLRDTVGNEDLALAIRVLTESLCDAQKFTFKRQWRRLFRPYLTYRQDNNVLLLHVLHELFKSAHAYQQLRMQTNAQAGHRSHKETTLTVLRDDLLSKAKSVGIYDLSEFYESAAFAKAGFRIDEATNSIIKDI</sequence>
<organism evidence="17 18">
    <name type="scientific">Phytophthora aleatoria</name>
    <dbReference type="NCBI Taxonomy" id="2496075"/>
    <lineage>
        <taxon>Eukaryota</taxon>
        <taxon>Sar</taxon>
        <taxon>Stramenopiles</taxon>
        <taxon>Oomycota</taxon>
        <taxon>Peronosporomycetes</taxon>
        <taxon>Peronosporales</taxon>
        <taxon>Peronosporaceae</taxon>
        <taxon>Phytophthora</taxon>
    </lineage>
</organism>
<evidence type="ECO:0000256" key="15">
    <source>
        <dbReference type="SAM" id="Phobius"/>
    </source>
</evidence>
<keyword evidence="11" id="KW-0238">DNA-binding</keyword>
<dbReference type="GO" id="GO:0003697">
    <property type="term" value="F:single-stranded DNA binding"/>
    <property type="evidence" value="ECO:0007669"/>
    <property type="project" value="TreeGrafter"/>
</dbReference>
<dbReference type="GO" id="GO:0005634">
    <property type="term" value="C:nucleus"/>
    <property type="evidence" value="ECO:0007669"/>
    <property type="project" value="UniProtKB-SubCell"/>
</dbReference>
<dbReference type="Proteomes" id="UP000709295">
    <property type="component" value="Unassembled WGS sequence"/>
</dbReference>
<feature type="compositionally biased region" description="Acidic residues" evidence="14">
    <location>
        <begin position="930"/>
        <end position="941"/>
    </location>
</feature>
<keyword evidence="18" id="KW-1185">Reference proteome</keyword>
<dbReference type="Pfam" id="PF17855">
    <property type="entry name" value="MCM_lid"/>
    <property type="match status" value="1"/>
</dbReference>
<keyword evidence="4" id="KW-0235">DNA replication</keyword>
<dbReference type="GO" id="GO:0043138">
    <property type="term" value="F:3'-5' DNA helicase activity"/>
    <property type="evidence" value="ECO:0007669"/>
    <property type="project" value="TreeGrafter"/>
</dbReference>
<evidence type="ECO:0000313" key="17">
    <source>
        <dbReference type="EMBL" id="KAG6970673.1"/>
    </source>
</evidence>